<dbReference type="InterPro" id="IPR051054">
    <property type="entry name" value="SorC_transcr_regulators"/>
</dbReference>
<dbReference type="SUPFAM" id="SSF100950">
    <property type="entry name" value="NagB/RpiA/CoA transferase-like"/>
    <property type="match status" value="1"/>
</dbReference>
<evidence type="ECO:0000256" key="2">
    <source>
        <dbReference type="ARBA" id="ARBA00023015"/>
    </source>
</evidence>
<protein>
    <submittedName>
        <fullName evidence="6">Transcriptional regulator</fullName>
    </submittedName>
</protein>
<dbReference type="EMBL" id="RBWY01000001">
    <property type="protein sequence ID" value="RKS87730.1"/>
    <property type="molecule type" value="Genomic_DNA"/>
</dbReference>
<organism evidence="6 7">
    <name type="scientific">Orbus hercynius</name>
    <dbReference type="NCBI Taxonomy" id="593135"/>
    <lineage>
        <taxon>Bacteria</taxon>
        <taxon>Pseudomonadati</taxon>
        <taxon>Pseudomonadota</taxon>
        <taxon>Gammaproteobacteria</taxon>
        <taxon>Orbales</taxon>
        <taxon>Orbaceae</taxon>
        <taxon>Orbus</taxon>
    </lineage>
</organism>
<dbReference type="GO" id="GO:0030246">
    <property type="term" value="F:carbohydrate binding"/>
    <property type="evidence" value="ECO:0007669"/>
    <property type="project" value="InterPro"/>
</dbReference>
<dbReference type="Pfam" id="PF04198">
    <property type="entry name" value="Sugar-bind"/>
    <property type="match status" value="1"/>
</dbReference>
<dbReference type="Proteomes" id="UP000278542">
    <property type="component" value="Unassembled WGS sequence"/>
</dbReference>
<sequence length="316" mass="34969">MYKEHKKQDLAARVAWLYYVAGKTQLEIAKILGISRQIAQRLLSVAREQGLVNVNIVHPISECLELAQILADKYQLETVRVVPSIGADEQGIRDMISQEGAEVMSQFIDQETPQIIGIGSGKTLRDIIDVLPQRQRPQHISVSLIGAIARDGSATRYDVPLKLAEKIACKYFIIPAPLYAEIPEDKQTWCQHKAYQIVKDKALQSDVVFIGIGDVGLGCPLNTEQFLTDEQAIHLKQLGAVAELLGHFLNENGQPIESEFEALTTSIRLKPNSAMNVIGFAAGAHKYPSIKAVLKGRWLKGLVTDEQTALRLSQEP</sequence>
<dbReference type="PANTHER" id="PTHR34294:SF1">
    <property type="entry name" value="TRANSCRIPTIONAL REGULATOR LSRR"/>
    <property type="match status" value="1"/>
</dbReference>
<feature type="domain" description="Sugar-binding" evidence="5">
    <location>
        <begin position="59"/>
        <end position="312"/>
    </location>
</feature>
<dbReference type="GO" id="GO:0003677">
    <property type="term" value="F:DNA binding"/>
    <property type="evidence" value="ECO:0007669"/>
    <property type="project" value="UniProtKB-KW"/>
</dbReference>
<dbReference type="RefSeq" id="WP_121144608.1">
    <property type="nucleotide sequence ID" value="NZ_RBWY01000001.1"/>
</dbReference>
<evidence type="ECO:0000259" key="5">
    <source>
        <dbReference type="Pfam" id="PF04198"/>
    </source>
</evidence>
<name>A0A495RKA5_9GAMM</name>
<comment type="caution">
    <text evidence="6">The sequence shown here is derived from an EMBL/GenBank/DDBJ whole genome shotgun (WGS) entry which is preliminary data.</text>
</comment>
<comment type="similarity">
    <text evidence="1">Belongs to the SorC transcriptional regulatory family.</text>
</comment>
<evidence type="ECO:0000313" key="7">
    <source>
        <dbReference type="Proteomes" id="UP000278542"/>
    </source>
</evidence>
<evidence type="ECO:0000256" key="3">
    <source>
        <dbReference type="ARBA" id="ARBA00023125"/>
    </source>
</evidence>
<reference evidence="6 7" key="1">
    <citation type="submission" date="2018-10" db="EMBL/GenBank/DDBJ databases">
        <title>Genomic Encyclopedia of Type Strains, Phase IV (KMG-IV): sequencing the most valuable type-strain genomes for metagenomic binning, comparative biology and taxonomic classification.</title>
        <authorList>
            <person name="Goeker M."/>
        </authorList>
    </citation>
    <scope>NUCLEOTIDE SEQUENCE [LARGE SCALE GENOMIC DNA]</scope>
    <source>
        <strain evidence="6 7">DSM 22228</strain>
    </source>
</reference>
<dbReference type="InterPro" id="IPR007324">
    <property type="entry name" value="Sugar-bd_dom_put"/>
</dbReference>
<proteinExistence type="inferred from homology"/>
<evidence type="ECO:0000256" key="4">
    <source>
        <dbReference type="ARBA" id="ARBA00023163"/>
    </source>
</evidence>
<accession>A0A495RKA5</accession>
<keyword evidence="2" id="KW-0805">Transcription regulation</keyword>
<evidence type="ECO:0000256" key="1">
    <source>
        <dbReference type="ARBA" id="ARBA00010466"/>
    </source>
</evidence>
<dbReference type="Gene3D" id="1.10.10.10">
    <property type="entry name" value="Winged helix-like DNA-binding domain superfamily/Winged helix DNA-binding domain"/>
    <property type="match status" value="1"/>
</dbReference>
<dbReference type="InterPro" id="IPR037171">
    <property type="entry name" value="NagB/RpiA_transferase-like"/>
</dbReference>
<keyword evidence="4" id="KW-0804">Transcription</keyword>
<keyword evidence="7" id="KW-1185">Reference proteome</keyword>
<dbReference type="PANTHER" id="PTHR34294">
    <property type="entry name" value="TRANSCRIPTIONAL REGULATOR-RELATED"/>
    <property type="match status" value="1"/>
</dbReference>
<keyword evidence="3" id="KW-0238">DNA-binding</keyword>
<evidence type="ECO:0000313" key="6">
    <source>
        <dbReference type="EMBL" id="RKS87730.1"/>
    </source>
</evidence>
<dbReference type="Gene3D" id="3.40.50.1360">
    <property type="match status" value="1"/>
</dbReference>
<dbReference type="AlphaFoldDB" id="A0A495RKA5"/>
<gene>
    <name evidence="6" type="ORF">DES39_0971</name>
</gene>
<dbReference type="OrthoDB" id="7065657at2"/>
<dbReference type="InterPro" id="IPR036388">
    <property type="entry name" value="WH-like_DNA-bd_sf"/>
</dbReference>